<evidence type="ECO:0000256" key="5">
    <source>
        <dbReference type="ARBA" id="ARBA00023237"/>
    </source>
</evidence>
<evidence type="ECO:0000259" key="7">
    <source>
        <dbReference type="Pfam" id="PF14322"/>
    </source>
</evidence>
<keyword evidence="9" id="KW-1185">Reference proteome</keyword>
<keyword evidence="4" id="KW-0472">Membrane</keyword>
<proteinExistence type="inferred from homology"/>
<evidence type="ECO:0000259" key="6">
    <source>
        <dbReference type="Pfam" id="PF07980"/>
    </source>
</evidence>
<keyword evidence="5" id="KW-0998">Cell outer membrane</keyword>
<comment type="subcellular location">
    <subcellularLocation>
        <location evidence="1">Cell outer membrane</location>
    </subcellularLocation>
</comment>
<dbReference type="InterPro" id="IPR012944">
    <property type="entry name" value="SusD_RagB_dom"/>
</dbReference>
<dbReference type="Pfam" id="PF14322">
    <property type="entry name" value="SusD-like_3"/>
    <property type="match status" value="1"/>
</dbReference>
<dbReference type="RefSeq" id="WP_377021076.1">
    <property type="nucleotide sequence ID" value="NZ_JBHLTS010000004.1"/>
</dbReference>
<dbReference type="CDD" id="cd08977">
    <property type="entry name" value="SusD"/>
    <property type="match status" value="1"/>
</dbReference>
<gene>
    <name evidence="8" type="ORF">ACFFGT_03290</name>
</gene>
<evidence type="ECO:0000256" key="4">
    <source>
        <dbReference type="ARBA" id="ARBA00023136"/>
    </source>
</evidence>
<organism evidence="8 9">
    <name type="scientific">Mucilaginibacter angelicae</name>
    <dbReference type="NCBI Taxonomy" id="869718"/>
    <lineage>
        <taxon>Bacteria</taxon>
        <taxon>Pseudomonadati</taxon>
        <taxon>Bacteroidota</taxon>
        <taxon>Sphingobacteriia</taxon>
        <taxon>Sphingobacteriales</taxon>
        <taxon>Sphingobacteriaceae</taxon>
        <taxon>Mucilaginibacter</taxon>
    </lineage>
</organism>
<comment type="similarity">
    <text evidence="2">Belongs to the SusD family.</text>
</comment>
<feature type="domain" description="SusD-like N-terminal" evidence="7">
    <location>
        <begin position="22"/>
        <end position="226"/>
    </location>
</feature>
<comment type="caution">
    <text evidence="8">The sequence shown here is derived from an EMBL/GenBank/DDBJ whole genome shotgun (WGS) entry which is preliminary data.</text>
</comment>
<dbReference type="PROSITE" id="PS51257">
    <property type="entry name" value="PROKAR_LIPOPROTEIN"/>
    <property type="match status" value="1"/>
</dbReference>
<dbReference type="Gene3D" id="1.25.40.390">
    <property type="match status" value="1"/>
</dbReference>
<keyword evidence="3" id="KW-0732">Signal</keyword>
<name>A0ABV6L326_9SPHI</name>
<protein>
    <submittedName>
        <fullName evidence="8">RagB/SusD family nutrient uptake outer membrane protein</fullName>
    </submittedName>
</protein>
<dbReference type="Proteomes" id="UP001589828">
    <property type="component" value="Unassembled WGS sequence"/>
</dbReference>
<evidence type="ECO:0000256" key="3">
    <source>
        <dbReference type="ARBA" id="ARBA00022729"/>
    </source>
</evidence>
<evidence type="ECO:0000256" key="1">
    <source>
        <dbReference type="ARBA" id="ARBA00004442"/>
    </source>
</evidence>
<evidence type="ECO:0000313" key="9">
    <source>
        <dbReference type="Proteomes" id="UP001589828"/>
    </source>
</evidence>
<dbReference type="SUPFAM" id="SSF48452">
    <property type="entry name" value="TPR-like"/>
    <property type="match status" value="1"/>
</dbReference>
<dbReference type="EMBL" id="JBHLTS010000004">
    <property type="protein sequence ID" value="MFC0513203.1"/>
    <property type="molecule type" value="Genomic_DNA"/>
</dbReference>
<evidence type="ECO:0000256" key="2">
    <source>
        <dbReference type="ARBA" id="ARBA00006275"/>
    </source>
</evidence>
<dbReference type="InterPro" id="IPR033985">
    <property type="entry name" value="SusD-like_N"/>
</dbReference>
<sequence length="498" mass="55863">MKKNIYLFLTLAAIGFYGCKKDYLNLQPTDTQNSANFFKTKAQFVQAINGAYAPLQGLYTGSFWAMGEMRSDNTSYEYDPYDRSGTSKEELDEFRELNNNDIVQDYFSTSYTGIGRCNVIINRLPAAKLDAATTDTVGGQALFLRAFNYFNLVRMFGDVPLVLTEPKSVGDAYDLSTKSPAASVYTQIIADAQAAIAKLPLRYVATADKGRVTKGTAETMLAEVYMTQKKFNLAIPLLRSVVSSGVYSLNHNYADNFNVNTENGPESIFEIQYIEGTNGLGSDFIDTFIPWDYYDEDVTGYSIDNNAQNGWNIPTQDLVNAFEDGDERRDASLIDFTSDEYGIDLPFIKKFTGPKTAVKGITPNNFPVYRYADVYLMLAECLNEQGFAGGGDAFKYLNLVRQRAGLEPKSMGNDNPDLNVSSQEQFRTAIAHERQVELAFENHRWFDLLRTGKATEVMKAHAASERAYKNDSWQINSAAYSNIRLLFQYPLNEANLEH</sequence>
<reference evidence="8 9" key="1">
    <citation type="submission" date="2024-09" db="EMBL/GenBank/DDBJ databases">
        <authorList>
            <person name="Sun Q."/>
            <person name="Mori K."/>
        </authorList>
    </citation>
    <scope>NUCLEOTIDE SEQUENCE [LARGE SCALE GENOMIC DNA]</scope>
    <source>
        <strain evidence="8 9">NCAIM B.02415</strain>
    </source>
</reference>
<accession>A0ABV6L326</accession>
<evidence type="ECO:0000313" key="8">
    <source>
        <dbReference type="EMBL" id="MFC0513203.1"/>
    </source>
</evidence>
<dbReference type="Pfam" id="PF07980">
    <property type="entry name" value="SusD_RagB"/>
    <property type="match status" value="1"/>
</dbReference>
<dbReference type="InterPro" id="IPR011990">
    <property type="entry name" value="TPR-like_helical_dom_sf"/>
</dbReference>
<feature type="domain" description="RagB/SusD" evidence="6">
    <location>
        <begin position="347"/>
        <end position="480"/>
    </location>
</feature>